<comment type="caution">
    <text evidence="6">The sequence shown here is derived from an EMBL/GenBank/DDBJ whole genome shotgun (WGS) entry which is preliminary data.</text>
</comment>
<feature type="transmembrane region" description="Helical" evidence="4">
    <location>
        <begin position="253"/>
        <end position="272"/>
    </location>
</feature>
<dbReference type="PANTHER" id="PTHR43630:SF1">
    <property type="entry name" value="POLY-BETA-1,6-N-ACETYL-D-GLUCOSAMINE SYNTHASE"/>
    <property type="match status" value="1"/>
</dbReference>
<feature type="transmembrane region" description="Helical" evidence="4">
    <location>
        <begin position="305"/>
        <end position="325"/>
    </location>
</feature>
<evidence type="ECO:0000259" key="5">
    <source>
        <dbReference type="Pfam" id="PF00535"/>
    </source>
</evidence>
<dbReference type="InterPro" id="IPR029044">
    <property type="entry name" value="Nucleotide-diphossugar_trans"/>
</dbReference>
<evidence type="ECO:0000256" key="3">
    <source>
        <dbReference type="ARBA" id="ARBA00022679"/>
    </source>
</evidence>
<comment type="similarity">
    <text evidence="1">Belongs to the glycosyltransferase 2 family.</text>
</comment>
<keyword evidence="7" id="KW-1185">Reference proteome</keyword>
<gene>
    <name evidence="6" type="ORF">EII11_04110</name>
</gene>
<evidence type="ECO:0000256" key="1">
    <source>
        <dbReference type="ARBA" id="ARBA00006739"/>
    </source>
</evidence>
<dbReference type="EMBL" id="RQZF01000003">
    <property type="protein sequence ID" value="RRC95470.1"/>
    <property type="molecule type" value="Genomic_DNA"/>
</dbReference>
<dbReference type="RefSeq" id="WP_124869020.1">
    <property type="nucleotide sequence ID" value="NZ_RQZF01000003.1"/>
</dbReference>
<keyword evidence="3 6" id="KW-0808">Transferase</keyword>
<keyword evidence="4" id="KW-0472">Membrane</keyword>
<dbReference type="Proteomes" id="UP000280444">
    <property type="component" value="Unassembled WGS sequence"/>
</dbReference>
<keyword evidence="4" id="KW-0812">Transmembrane</keyword>
<sequence>MPDLTSLDIVMPVWNEKDNVHAALESIEESAAHAGVSTRLIVIDDGSTFEHAVFLDELASEGRIHLLRQENMGRFLARQRGMEEVVSDYVLLMDARVRLYPDTLTTLRAMVQEGSHPVWSAHVDLLNAESPWTSFWFGITCVWWREYFKNPRRSVLTEDNFDQYPKGTGAFFARSDLMRAAMEAFTTRFEGHSFSSDDTGLLRYFARNGGINLTPQIRCGYYGKDSLKGWVRQSFYRGTTFVDGYLPQDANPAYYLSAACGAVAVGAVGAFVAPRAMAAGAAGVAISAGMGARWCGATLHQSASVTALCLPFGIVFGAGLMRGLAMATKQFTR</sequence>
<feature type="transmembrane region" description="Helical" evidence="4">
    <location>
        <begin position="279"/>
        <end position="299"/>
    </location>
</feature>
<feature type="domain" description="Glycosyltransferase 2-like" evidence="5">
    <location>
        <begin position="9"/>
        <end position="116"/>
    </location>
</feature>
<organism evidence="6 7">
    <name type="scientific">Schaalia canis</name>
    <dbReference type="NCBI Taxonomy" id="100469"/>
    <lineage>
        <taxon>Bacteria</taxon>
        <taxon>Bacillati</taxon>
        <taxon>Actinomycetota</taxon>
        <taxon>Actinomycetes</taxon>
        <taxon>Actinomycetales</taxon>
        <taxon>Actinomycetaceae</taxon>
        <taxon>Schaalia</taxon>
    </lineage>
</organism>
<dbReference type="OrthoDB" id="9802649at2"/>
<dbReference type="GO" id="GO:0016757">
    <property type="term" value="F:glycosyltransferase activity"/>
    <property type="evidence" value="ECO:0007669"/>
    <property type="project" value="UniProtKB-KW"/>
</dbReference>
<evidence type="ECO:0000313" key="7">
    <source>
        <dbReference type="Proteomes" id="UP000280444"/>
    </source>
</evidence>
<dbReference type="SUPFAM" id="SSF53448">
    <property type="entry name" value="Nucleotide-diphospho-sugar transferases"/>
    <property type="match status" value="1"/>
</dbReference>
<accession>A0A3P1SEX4</accession>
<proteinExistence type="inferred from homology"/>
<dbReference type="CDD" id="cd00761">
    <property type="entry name" value="Glyco_tranf_GTA_type"/>
    <property type="match status" value="1"/>
</dbReference>
<keyword evidence="4" id="KW-1133">Transmembrane helix</keyword>
<protein>
    <submittedName>
        <fullName evidence="6">Glycosyltransferase family 2 protein</fullName>
    </submittedName>
</protein>
<reference evidence="6 7" key="1">
    <citation type="submission" date="2018-11" db="EMBL/GenBank/DDBJ databases">
        <title>Genomes From Bacteria Associated with the Canine Oral Cavity: a Test Case for Automated Genome-Based Taxonomic Assignment.</title>
        <authorList>
            <person name="Coil D.A."/>
            <person name="Jospin G."/>
            <person name="Darling A.E."/>
            <person name="Wallis C."/>
            <person name="Davis I.J."/>
            <person name="Harris S."/>
            <person name="Eisen J.A."/>
            <person name="Holcombe L.J."/>
            <person name="O'Flynn C."/>
        </authorList>
    </citation>
    <scope>NUCLEOTIDE SEQUENCE [LARGE SCALE GENOMIC DNA]</scope>
    <source>
        <strain evidence="6 7">OH770</strain>
    </source>
</reference>
<keyword evidence="2" id="KW-0328">Glycosyltransferase</keyword>
<name>A0A3P1SEX4_9ACTO</name>
<dbReference type="PANTHER" id="PTHR43630">
    <property type="entry name" value="POLY-BETA-1,6-N-ACETYL-D-GLUCOSAMINE SYNTHASE"/>
    <property type="match status" value="1"/>
</dbReference>
<dbReference type="Pfam" id="PF00535">
    <property type="entry name" value="Glycos_transf_2"/>
    <property type="match status" value="1"/>
</dbReference>
<evidence type="ECO:0000313" key="6">
    <source>
        <dbReference type="EMBL" id="RRC95470.1"/>
    </source>
</evidence>
<evidence type="ECO:0000256" key="4">
    <source>
        <dbReference type="SAM" id="Phobius"/>
    </source>
</evidence>
<dbReference type="Gene3D" id="3.90.550.10">
    <property type="entry name" value="Spore Coat Polysaccharide Biosynthesis Protein SpsA, Chain A"/>
    <property type="match status" value="1"/>
</dbReference>
<dbReference type="AlphaFoldDB" id="A0A3P1SEX4"/>
<dbReference type="InterPro" id="IPR001173">
    <property type="entry name" value="Glyco_trans_2-like"/>
</dbReference>
<evidence type="ECO:0000256" key="2">
    <source>
        <dbReference type="ARBA" id="ARBA00022676"/>
    </source>
</evidence>